<dbReference type="GO" id="GO:0004776">
    <property type="term" value="F:succinate-CoA ligase (GDP-forming) activity"/>
    <property type="evidence" value="ECO:0007669"/>
    <property type="project" value="RHEA"/>
</dbReference>
<dbReference type="FunFam" id="3.30.470.20:FF:000002">
    <property type="entry name" value="Succinate--CoA ligase [ADP-forming] subunit beta"/>
    <property type="match status" value="1"/>
</dbReference>
<dbReference type="PANTHER" id="PTHR11815:SF10">
    <property type="entry name" value="SUCCINATE--COA LIGASE [GDP-FORMING] SUBUNIT BETA, MITOCHONDRIAL"/>
    <property type="match status" value="1"/>
</dbReference>
<evidence type="ECO:0000256" key="2">
    <source>
        <dbReference type="ARBA" id="ARBA00022532"/>
    </source>
</evidence>
<reference evidence="10 11" key="1">
    <citation type="submission" date="2013-02" db="EMBL/GenBank/DDBJ databases">
        <title>Draft Genome Sequence of Streptomyces aurantiacus, Which Produces Setomimycin.</title>
        <authorList>
            <person name="Gruening B.A."/>
            <person name="Praeg A."/>
            <person name="Erxleben A."/>
            <person name="Guenther S."/>
            <person name="Mueller M."/>
        </authorList>
    </citation>
    <scope>NUCLEOTIDE SEQUENCE [LARGE SCALE GENOMIC DNA]</scope>
    <source>
        <strain evidence="10 11">JA 4570</strain>
    </source>
</reference>
<feature type="binding site" evidence="8">
    <location>
        <position position="99"/>
    </location>
    <ligand>
        <name>ATP</name>
        <dbReference type="ChEBI" id="CHEBI:30616"/>
    </ligand>
</feature>
<dbReference type="EMBL" id="AOPZ01000355">
    <property type="protein sequence ID" value="EPH40964.1"/>
    <property type="molecule type" value="Genomic_DNA"/>
</dbReference>
<dbReference type="Gene3D" id="3.30.1490.20">
    <property type="entry name" value="ATP-grasp fold, A domain"/>
    <property type="match status" value="1"/>
</dbReference>
<keyword evidence="2 8" id="KW-0816">Tricarboxylic acid cycle</keyword>
<feature type="binding site" evidence="8">
    <location>
        <position position="45"/>
    </location>
    <ligand>
        <name>ATP</name>
        <dbReference type="ChEBI" id="CHEBI:30616"/>
    </ligand>
</feature>
<dbReference type="InterPro" id="IPR013650">
    <property type="entry name" value="ATP-grasp_succ-CoA_synth-type"/>
</dbReference>
<dbReference type="GO" id="GO:0000287">
    <property type="term" value="F:magnesium ion binding"/>
    <property type="evidence" value="ECO:0007669"/>
    <property type="project" value="UniProtKB-UniRule"/>
</dbReference>
<dbReference type="InterPro" id="IPR016102">
    <property type="entry name" value="Succinyl-CoA_synth-like"/>
</dbReference>
<dbReference type="InterPro" id="IPR005809">
    <property type="entry name" value="Succ_CoA_ligase-like_bsu"/>
</dbReference>
<dbReference type="GO" id="GO:0004775">
    <property type="term" value="F:succinate-CoA ligase (ADP-forming) activity"/>
    <property type="evidence" value="ECO:0007669"/>
    <property type="project" value="UniProtKB-UniRule"/>
</dbReference>
<feature type="binding site" evidence="8">
    <location>
        <position position="94"/>
    </location>
    <ligand>
        <name>ATP</name>
        <dbReference type="ChEBI" id="CHEBI:30616"/>
    </ligand>
</feature>
<dbReference type="NCBIfam" id="NF001913">
    <property type="entry name" value="PRK00696.1"/>
    <property type="match status" value="1"/>
</dbReference>
<evidence type="ECO:0000313" key="10">
    <source>
        <dbReference type="EMBL" id="EPH40964.1"/>
    </source>
</evidence>
<dbReference type="PROSITE" id="PS01217">
    <property type="entry name" value="SUCCINYL_COA_LIG_3"/>
    <property type="match status" value="1"/>
</dbReference>
<dbReference type="GO" id="GO:0006104">
    <property type="term" value="P:succinyl-CoA metabolic process"/>
    <property type="evidence" value="ECO:0007669"/>
    <property type="project" value="TreeGrafter"/>
</dbReference>
<evidence type="ECO:0000256" key="3">
    <source>
        <dbReference type="ARBA" id="ARBA00022598"/>
    </source>
</evidence>
<comment type="catalytic activity">
    <reaction evidence="8">
        <text>succinate + ATP + CoA = succinyl-CoA + ADP + phosphate</text>
        <dbReference type="Rhea" id="RHEA:17661"/>
        <dbReference type="ChEBI" id="CHEBI:30031"/>
        <dbReference type="ChEBI" id="CHEBI:30616"/>
        <dbReference type="ChEBI" id="CHEBI:43474"/>
        <dbReference type="ChEBI" id="CHEBI:57287"/>
        <dbReference type="ChEBI" id="CHEBI:57292"/>
        <dbReference type="ChEBI" id="CHEBI:456216"/>
        <dbReference type="EC" id="6.2.1.5"/>
    </reaction>
</comment>
<evidence type="ECO:0000256" key="5">
    <source>
        <dbReference type="ARBA" id="ARBA00022741"/>
    </source>
</evidence>
<name>S3ZE79_9ACTN</name>
<comment type="subunit">
    <text evidence="8">Heterotetramer of two alpha and two beta subunits.</text>
</comment>
<keyword evidence="4 8" id="KW-0479">Metal-binding</keyword>
<dbReference type="FunFam" id="3.40.50.261:FF:000007">
    <property type="entry name" value="Succinate--CoA ligase [ADP-forming] subunit beta"/>
    <property type="match status" value="1"/>
</dbReference>
<dbReference type="Pfam" id="PF00549">
    <property type="entry name" value="Ligase_CoA"/>
    <property type="match status" value="1"/>
</dbReference>
<dbReference type="GO" id="GO:0005829">
    <property type="term" value="C:cytosol"/>
    <property type="evidence" value="ECO:0007669"/>
    <property type="project" value="TreeGrafter"/>
</dbReference>
<evidence type="ECO:0000256" key="4">
    <source>
        <dbReference type="ARBA" id="ARBA00022723"/>
    </source>
</evidence>
<dbReference type="InterPro" id="IPR017866">
    <property type="entry name" value="Succ-CoA_synthase_bsu_CS"/>
</dbReference>
<proteinExistence type="inferred from homology"/>
<comment type="similarity">
    <text evidence="1 8">Belongs to the succinate/malate CoA ligase beta subunit family.</text>
</comment>
<keyword evidence="6 8" id="KW-0067">ATP-binding</keyword>
<comment type="catalytic activity">
    <reaction evidence="8">
        <text>GTP + succinate + CoA = succinyl-CoA + GDP + phosphate</text>
        <dbReference type="Rhea" id="RHEA:22120"/>
        <dbReference type="ChEBI" id="CHEBI:30031"/>
        <dbReference type="ChEBI" id="CHEBI:37565"/>
        <dbReference type="ChEBI" id="CHEBI:43474"/>
        <dbReference type="ChEBI" id="CHEBI:57287"/>
        <dbReference type="ChEBI" id="CHEBI:57292"/>
        <dbReference type="ChEBI" id="CHEBI:58189"/>
    </reaction>
</comment>
<keyword evidence="5 8" id="KW-0547">Nucleotide-binding</keyword>
<dbReference type="PATRIC" id="fig|1286094.4.peg.5893"/>
<protein>
    <recommendedName>
        <fullName evidence="8">Succinate--CoA ligase [ADP-forming] subunit beta</fullName>
        <ecNumber evidence="8">6.2.1.5</ecNumber>
    </recommendedName>
    <alternativeName>
        <fullName evidence="8">Succinyl-CoA synthetase subunit beta</fullName>
        <shortName evidence="8">SCS-beta</shortName>
    </alternativeName>
</protein>
<comment type="cofactor">
    <cofactor evidence="8">
        <name>Mg(2+)</name>
        <dbReference type="ChEBI" id="CHEBI:18420"/>
    </cofactor>
    <text evidence="8">Binds 1 Mg(2+) ion per subunit.</text>
</comment>
<dbReference type="Gene3D" id="3.40.50.261">
    <property type="entry name" value="Succinyl-CoA synthetase domains"/>
    <property type="match status" value="1"/>
</dbReference>
<feature type="binding site" evidence="8">
    <location>
        <begin position="311"/>
        <end position="313"/>
    </location>
    <ligand>
        <name>substrate</name>
        <note>ligand shared with subunit alpha</note>
    </ligand>
</feature>
<dbReference type="HAMAP" id="MF_00558">
    <property type="entry name" value="Succ_CoA_beta"/>
    <property type="match status" value="1"/>
</dbReference>
<feature type="binding site" evidence="8">
    <location>
        <position position="254"/>
    </location>
    <ligand>
        <name>substrate</name>
        <note>ligand shared with subunit alpha</note>
    </ligand>
</feature>
<dbReference type="InterPro" id="IPR013815">
    <property type="entry name" value="ATP_grasp_subdomain_1"/>
</dbReference>
<dbReference type="PROSITE" id="PS50975">
    <property type="entry name" value="ATP_GRASP"/>
    <property type="match status" value="1"/>
</dbReference>
<evidence type="ECO:0000313" key="11">
    <source>
        <dbReference type="Proteomes" id="UP000014629"/>
    </source>
</evidence>
<comment type="caution">
    <text evidence="8">Lacks conserved residue(s) required for the propagation of feature annotation.</text>
</comment>
<keyword evidence="7 8" id="KW-0460">Magnesium</keyword>
<comment type="caution">
    <text evidence="10">The sequence shown here is derived from an EMBL/GenBank/DDBJ whole genome shotgun (WGS) entry which is preliminary data.</text>
</comment>
<dbReference type="RefSeq" id="WP_016644081.1">
    <property type="nucleotide sequence ID" value="NZ_AOPZ01000355.1"/>
</dbReference>
<dbReference type="EC" id="6.2.1.5" evidence="8"/>
<evidence type="ECO:0000256" key="8">
    <source>
        <dbReference type="HAMAP-Rule" id="MF_00558"/>
    </source>
</evidence>
<feature type="binding site" evidence="8">
    <location>
        <position position="187"/>
    </location>
    <ligand>
        <name>Mg(2+)</name>
        <dbReference type="ChEBI" id="CHEBI:18420"/>
    </ligand>
</feature>
<dbReference type="FunFam" id="3.30.1490.20:FF:000014">
    <property type="entry name" value="Succinate--CoA ligase [ADP-forming] subunit beta"/>
    <property type="match status" value="1"/>
</dbReference>
<organism evidence="10 11">
    <name type="scientific">Streptomyces aurantiacus JA 4570</name>
    <dbReference type="NCBI Taxonomy" id="1286094"/>
    <lineage>
        <taxon>Bacteria</taxon>
        <taxon>Bacillati</taxon>
        <taxon>Actinomycetota</taxon>
        <taxon>Actinomycetes</taxon>
        <taxon>Kitasatosporales</taxon>
        <taxon>Streptomycetaceae</taxon>
        <taxon>Streptomyces</taxon>
        <taxon>Streptomyces aurantiacus group</taxon>
    </lineage>
</organism>
<dbReference type="UniPathway" id="UPA00223">
    <property type="reaction ID" value="UER00999"/>
</dbReference>
<dbReference type="InterPro" id="IPR005811">
    <property type="entry name" value="SUCC_ACL_C"/>
</dbReference>
<comment type="pathway">
    <text evidence="8">Carbohydrate metabolism; tricarboxylic acid cycle; succinate from succinyl-CoA (ligase route): step 1/1.</text>
</comment>
<sequence>MDLYEHQARELFEEYGILVPRAEVADSAKEARACAERLGGRVVVKAQVKTGGRGKAGGVKLASDPAAAELTARQILGMDIKGHTVGAVMLAQPVEIDSEFYVSYVLDRAQGRFVAIASAEGGMDIEEVAAARPEAVVRVPIDPFEGVPRKKAAEIAAAAGLPDAAADTLTALWNVLIREDALLVEVNPLVRTARGEILALDGKVTLDDNARFRQVRWGAWDETHDQGGDGLEAVAAAKGLNYVKLDGEVGVIGNGAGLVMSTLDVVAGCGARPANFLDIGGGASAQTMADGLSVILSDPSVTAVFVNVFGGITACDAVADGIVRALESVRLTKPLVVRLDGNNAARGRAILGERAHPLVEQATTMDGAARRAAELAHAA</sequence>
<evidence type="ECO:0000259" key="9">
    <source>
        <dbReference type="PROSITE" id="PS50975"/>
    </source>
</evidence>
<keyword evidence="3 8" id="KW-0436">Ligase</keyword>
<dbReference type="AlphaFoldDB" id="S3ZE79"/>
<dbReference type="OrthoDB" id="9802602at2"/>
<dbReference type="Gene3D" id="3.30.470.20">
    <property type="entry name" value="ATP-grasp fold, B domain"/>
    <property type="match status" value="1"/>
</dbReference>
<dbReference type="PIRSF" id="PIRSF001554">
    <property type="entry name" value="SucCS_beta"/>
    <property type="match status" value="1"/>
</dbReference>
<dbReference type="NCBIfam" id="TIGR01016">
    <property type="entry name" value="sucCoAbeta"/>
    <property type="match status" value="1"/>
</dbReference>
<accession>S3ZE79</accession>
<dbReference type="SUPFAM" id="SSF52210">
    <property type="entry name" value="Succinyl-CoA synthetase domains"/>
    <property type="match status" value="1"/>
</dbReference>
<dbReference type="Proteomes" id="UP000014629">
    <property type="component" value="Unassembled WGS sequence"/>
</dbReference>
<evidence type="ECO:0000256" key="6">
    <source>
        <dbReference type="ARBA" id="ARBA00022840"/>
    </source>
</evidence>
<feature type="binding site" evidence="8">
    <location>
        <begin position="52"/>
        <end position="54"/>
    </location>
    <ligand>
        <name>ATP</name>
        <dbReference type="ChEBI" id="CHEBI:30616"/>
    </ligand>
</feature>
<dbReference type="GO" id="GO:0042709">
    <property type="term" value="C:succinate-CoA ligase complex"/>
    <property type="evidence" value="ECO:0007669"/>
    <property type="project" value="TreeGrafter"/>
</dbReference>
<dbReference type="Pfam" id="PF08442">
    <property type="entry name" value="ATP-grasp_2"/>
    <property type="match status" value="1"/>
</dbReference>
<dbReference type="SUPFAM" id="SSF56059">
    <property type="entry name" value="Glutathione synthetase ATP-binding domain-like"/>
    <property type="match status" value="1"/>
</dbReference>
<evidence type="ECO:0000256" key="7">
    <source>
        <dbReference type="ARBA" id="ARBA00022842"/>
    </source>
</evidence>
<dbReference type="GO" id="GO:0005524">
    <property type="term" value="F:ATP binding"/>
    <property type="evidence" value="ECO:0007669"/>
    <property type="project" value="UniProtKB-UniRule"/>
</dbReference>
<comment type="function">
    <text evidence="8">Succinyl-CoA synthetase functions in the citric acid cycle (TCA), coupling the hydrolysis of succinyl-CoA to the synthesis of either ATP or GTP and thus represents the only step of substrate-level phosphorylation in the TCA. The beta subunit provides nucleotide specificity of the enzyme and binds the substrate succinate, while the binding sites for coenzyme A and phosphate are found in the alpha subunit.</text>
</comment>
<feature type="domain" description="ATP-grasp" evidence="9">
    <location>
        <begin position="9"/>
        <end position="214"/>
    </location>
</feature>
<dbReference type="InterPro" id="IPR011761">
    <property type="entry name" value="ATP-grasp"/>
</dbReference>
<dbReference type="PANTHER" id="PTHR11815">
    <property type="entry name" value="SUCCINYL-COA SYNTHETASE BETA CHAIN"/>
    <property type="match status" value="1"/>
</dbReference>
<keyword evidence="11" id="KW-1185">Reference proteome</keyword>
<feature type="binding site" evidence="8">
    <location>
        <position position="201"/>
    </location>
    <ligand>
        <name>Mg(2+)</name>
        <dbReference type="ChEBI" id="CHEBI:18420"/>
    </ligand>
</feature>
<dbReference type="GO" id="GO:0006099">
    <property type="term" value="P:tricarboxylic acid cycle"/>
    <property type="evidence" value="ECO:0007669"/>
    <property type="project" value="UniProtKB-UniRule"/>
</dbReference>
<gene>
    <name evidence="8" type="primary">sucC</name>
    <name evidence="10" type="ORF">STRAU_5960</name>
</gene>
<evidence type="ECO:0000256" key="1">
    <source>
        <dbReference type="ARBA" id="ARBA00009182"/>
    </source>
</evidence>